<dbReference type="GO" id="GO:0005737">
    <property type="term" value="C:cytoplasm"/>
    <property type="evidence" value="ECO:0007669"/>
    <property type="project" value="TreeGrafter"/>
</dbReference>
<feature type="active site" description="Nucleophile" evidence="1">
    <location>
        <position position="57"/>
    </location>
</feature>
<sequence length="330" mass="37982">MGLIVNGKWHDQWYETKSSKGQFERQESRFRNTISNAEGSRYPAEAGRYHLYVSLACPWAHRALIFRQLKQLEDIITVSVVKPEMRSNGWEFATTNDADGNTNSGYTDSLYQSDYVYQLYLKAAPDYEGRVTVPVLWDKQTQTIVNNESSEIIRIFNTAFNDLTGNHDDYYPADLRPEIDAINERIYHTINNGVYRAGFATTQTAYDEAFDALFSSLDWLETHLGTHRYLAGSQLTEADWRLFTTLIRFDAVYHGHFKCNRNKLAEFHHISNYVRELFQVNGIASTVDLEYTKIHYYASHDTINPTLIVPPGPVHNFTAAHDRNNLASRA</sequence>
<feature type="site" description="Lowers pKa of active site Cys" evidence="3">
    <location>
        <position position="253"/>
    </location>
</feature>
<feature type="domain" description="GST C-terminal" evidence="4">
    <location>
        <begin position="172"/>
        <end position="294"/>
    </location>
</feature>
<dbReference type="RefSeq" id="WP_019443215.1">
    <property type="nucleotide sequence ID" value="NZ_ALOE01000046.1"/>
</dbReference>
<dbReference type="KEGG" id="mmaa:FR932_09570"/>
<dbReference type="SFLD" id="SFLDG01148">
    <property type="entry name" value="Xi_(cytGST)"/>
    <property type="match status" value="1"/>
</dbReference>
<evidence type="ECO:0000313" key="6">
    <source>
        <dbReference type="Proteomes" id="UP000327424"/>
    </source>
</evidence>
<feature type="binding site" evidence="2">
    <location>
        <position position="90"/>
    </location>
    <ligand>
        <name>glutathione</name>
        <dbReference type="ChEBI" id="CHEBI:57925"/>
    </ligand>
</feature>
<feature type="active site" description="Proton donor/acceptor" evidence="1">
    <location>
        <position position="195"/>
    </location>
</feature>
<dbReference type="CDD" id="cd03190">
    <property type="entry name" value="GST_C_Omega_like"/>
    <property type="match status" value="1"/>
</dbReference>
<accession>A0A5J6WLG8</accession>
<dbReference type="AlphaFoldDB" id="A0A5J6WLG8"/>
<dbReference type="SUPFAM" id="SSF52833">
    <property type="entry name" value="Thioredoxin-like"/>
    <property type="match status" value="1"/>
</dbReference>
<dbReference type="PIRSF" id="PIRSF015753">
    <property type="entry name" value="GST"/>
    <property type="match status" value="1"/>
</dbReference>
<evidence type="ECO:0000256" key="3">
    <source>
        <dbReference type="PIRSR" id="PIRSR015753-3"/>
    </source>
</evidence>
<dbReference type="InterPro" id="IPR047047">
    <property type="entry name" value="GST_Omega-like_C"/>
</dbReference>
<dbReference type="InterPro" id="IPR040079">
    <property type="entry name" value="Glutathione_S-Trfase"/>
</dbReference>
<evidence type="ECO:0000313" key="5">
    <source>
        <dbReference type="EMBL" id="QFI38081.1"/>
    </source>
</evidence>
<reference evidence="5 6" key="1">
    <citation type="submission" date="2019-09" db="EMBL/GenBank/DDBJ databases">
        <title>Hybrid Assembly of the complete Genome of the Deep-Sea Bacterium Moritella marina from long Nanopore and Illumina reads.</title>
        <authorList>
            <person name="Magin S."/>
            <person name="Georgoulis A."/>
            <person name="Papadimitriou K."/>
            <person name="Iliakis G."/>
            <person name="Vorgias C.E."/>
        </authorList>
    </citation>
    <scope>NUCLEOTIDE SEQUENCE [LARGE SCALE GENOMIC DNA]</scope>
    <source>
        <strain evidence="5 6">MP-1</strain>
    </source>
</reference>
<dbReference type="SFLD" id="SFLDG01206">
    <property type="entry name" value="Xi.1"/>
    <property type="match status" value="1"/>
</dbReference>
<dbReference type="PANTHER" id="PTHR32419">
    <property type="entry name" value="GLUTATHIONYL-HYDROQUINONE REDUCTASE"/>
    <property type="match status" value="1"/>
</dbReference>
<dbReference type="InterPro" id="IPR004045">
    <property type="entry name" value="Glutathione_S-Trfase_N"/>
</dbReference>
<evidence type="ECO:0000256" key="2">
    <source>
        <dbReference type="PIRSR" id="PIRSR015753-2"/>
    </source>
</evidence>
<dbReference type="InterPro" id="IPR016639">
    <property type="entry name" value="GST_Omega/GSH"/>
</dbReference>
<name>A0A5J6WLG8_MORMI</name>
<dbReference type="InterPro" id="IPR010987">
    <property type="entry name" value="Glutathione-S-Trfase_C-like"/>
</dbReference>
<feature type="binding site" evidence="2">
    <location>
        <begin position="148"/>
        <end position="149"/>
    </location>
    <ligand>
        <name>glutathione</name>
        <dbReference type="ChEBI" id="CHEBI:57925"/>
    </ligand>
</feature>
<dbReference type="InterPro" id="IPR036282">
    <property type="entry name" value="Glutathione-S-Trfase_C_sf"/>
</dbReference>
<dbReference type="EMBL" id="CP044399">
    <property type="protein sequence ID" value="QFI38081.1"/>
    <property type="molecule type" value="Genomic_DNA"/>
</dbReference>
<gene>
    <name evidence="5" type="ORF">FR932_09570</name>
</gene>
<dbReference type="SFLD" id="SFLDS00019">
    <property type="entry name" value="Glutathione_Transferase_(cytos"/>
    <property type="match status" value="1"/>
</dbReference>
<keyword evidence="5" id="KW-0808">Transferase</keyword>
<evidence type="ECO:0000259" key="4">
    <source>
        <dbReference type="PROSITE" id="PS50405"/>
    </source>
</evidence>
<proteinExistence type="predicted"/>
<feature type="binding site" evidence="2">
    <location>
        <begin position="130"/>
        <end position="133"/>
    </location>
    <ligand>
        <name>glutathione</name>
        <dbReference type="ChEBI" id="CHEBI:57925"/>
    </ligand>
</feature>
<keyword evidence="6" id="KW-1185">Reference proteome</keyword>
<dbReference type="PROSITE" id="PS50405">
    <property type="entry name" value="GST_CTER"/>
    <property type="match status" value="1"/>
</dbReference>
<dbReference type="OrthoDB" id="9769158at2"/>
<dbReference type="InterPro" id="IPR036249">
    <property type="entry name" value="Thioredoxin-like_sf"/>
</dbReference>
<dbReference type="Gene3D" id="1.20.1050.10">
    <property type="match status" value="1"/>
</dbReference>
<dbReference type="Pfam" id="PF13410">
    <property type="entry name" value="GST_C_2"/>
    <property type="match status" value="1"/>
</dbReference>
<dbReference type="FunFam" id="3.40.30.10:FF:000058">
    <property type="entry name" value="Glutathione S-transferase, omega"/>
    <property type="match status" value="1"/>
</dbReference>
<organism evidence="5 6">
    <name type="scientific">Moritella marina ATCC 15381</name>
    <dbReference type="NCBI Taxonomy" id="1202962"/>
    <lineage>
        <taxon>Bacteria</taxon>
        <taxon>Pseudomonadati</taxon>
        <taxon>Pseudomonadota</taxon>
        <taxon>Gammaproteobacteria</taxon>
        <taxon>Alteromonadales</taxon>
        <taxon>Moritellaceae</taxon>
        <taxon>Moritella</taxon>
    </lineage>
</organism>
<dbReference type="PANTHER" id="PTHR32419:SF6">
    <property type="entry name" value="GLUTATHIONE S-TRANSFERASE OMEGA-LIKE 1-RELATED"/>
    <property type="match status" value="1"/>
</dbReference>
<dbReference type="Proteomes" id="UP000327424">
    <property type="component" value="Chromosome"/>
</dbReference>
<dbReference type="Pfam" id="PF13409">
    <property type="entry name" value="GST_N_2"/>
    <property type="match status" value="1"/>
</dbReference>
<dbReference type="SUPFAM" id="SSF47616">
    <property type="entry name" value="GST C-terminal domain-like"/>
    <property type="match status" value="1"/>
</dbReference>
<protein>
    <submittedName>
        <fullName evidence="5">Glutathione S-transferase family protein</fullName>
    </submittedName>
</protein>
<dbReference type="Gene3D" id="3.40.30.10">
    <property type="entry name" value="Glutaredoxin"/>
    <property type="match status" value="1"/>
</dbReference>
<evidence type="ECO:0000256" key="1">
    <source>
        <dbReference type="PIRSR" id="PIRSR015753-1"/>
    </source>
</evidence>
<feature type="site" description="Lowers pKa of active site Cys" evidence="3">
    <location>
        <position position="296"/>
    </location>
</feature>
<dbReference type="GO" id="GO:0004364">
    <property type="term" value="F:glutathione transferase activity"/>
    <property type="evidence" value="ECO:0007669"/>
    <property type="project" value="InterPro"/>
</dbReference>